<dbReference type="OrthoDB" id="2020436at2759"/>
<protein>
    <recommendedName>
        <fullName evidence="4">Pantoate--beta-alanine ligase</fullName>
        <ecNumber evidence="3">6.3.2.1</ecNumber>
    </recommendedName>
    <alternativeName>
        <fullName evidence="10">Pantoate-activating enzyme</fullName>
    </alternativeName>
    <alternativeName>
        <fullName evidence="9">Pantothenate synthetase</fullName>
    </alternativeName>
</protein>
<dbReference type="OMA" id="CNHKLEP"/>
<evidence type="ECO:0000256" key="9">
    <source>
        <dbReference type="ARBA" id="ARBA00029902"/>
    </source>
</evidence>
<proteinExistence type="inferred from homology"/>
<dbReference type="GO" id="GO:0015940">
    <property type="term" value="P:pantothenate biosynthetic process"/>
    <property type="evidence" value="ECO:0007669"/>
    <property type="project" value="UniProtKB-UniPathway"/>
</dbReference>
<comment type="pathway">
    <text evidence="1">Cofactor biosynthesis; (R)-pantothenate biosynthesis; (R)-pantothenate from (R)-pantoate and beta-alanine: step 1/1.</text>
</comment>
<dbReference type="GO" id="GO:0004592">
    <property type="term" value="F:pantoate-beta-alanine ligase activity"/>
    <property type="evidence" value="ECO:0007669"/>
    <property type="project" value="UniProtKB-EC"/>
</dbReference>
<keyword evidence="8" id="KW-0067">ATP-binding</keyword>
<sequence length="298" mass="33016">MVIKICETIQSIRDEIKNRKRKDIDALVTFVPTMGYLHRGHITLVDVAKRDGQIVVVSIFVNPTQFGPTEDLAAYPRDIENDVRLLNEACPNAILFLPSSKEMYPSGVVNLSDATTATYVDVGSMTTVREGIARPGHFRGVATVVTKLVNIVQPDIMYLGQKDAMQCVCLKKCFQDLNNPTRVVIVDTVREPSGLAMSSRNSYLTESERLDASLIYRSMKEVASVYRTLSVEQLQEQLTTKITSNPKMVVEYISVANGSTGSELSPSLDSIPPQSIISLAVFFNGQNRKTRLIDVLIL</sequence>
<evidence type="ECO:0000256" key="3">
    <source>
        <dbReference type="ARBA" id="ARBA00012219"/>
    </source>
</evidence>
<dbReference type="RefSeq" id="XP_004350020.1">
    <property type="nucleotide sequence ID" value="XM_004349970.1"/>
</dbReference>
<dbReference type="HAMAP" id="MF_00158">
    <property type="entry name" value="PanC"/>
    <property type="match status" value="1"/>
</dbReference>
<organism evidence="12 13">
    <name type="scientific">Cavenderia fasciculata</name>
    <name type="common">Slime mold</name>
    <name type="synonym">Dictyostelium fasciculatum</name>
    <dbReference type="NCBI Taxonomy" id="261658"/>
    <lineage>
        <taxon>Eukaryota</taxon>
        <taxon>Amoebozoa</taxon>
        <taxon>Evosea</taxon>
        <taxon>Eumycetozoa</taxon>
        <taxon>Dictyostelia</taxon>
        <taxon>Acytosteliales</taxon>
        <taxon>Cavenderiaceae</taxon>
        <taxon>Cavenderia</taxon>
    </lineage>
</organism>
<keyword evidence="7" id="KW-0547">Nucleotide-binding</keyword>
<dbReference type="GeneID" id="14866107"/>
<dbReference type="EMBL" id="GL883029">
    <property type="protein sequence ID" value="EGG13321.1"/>
    <property type="molecule type" value="Genomic_DNA"/>
</dbReference>
<evidence type="ECO:0000256" key="10">
    <source>
        <dbReference type="ARBA" id="ARBA00032806"/>
    </source>
</evidence>
<keyword evidence="13" id="KW-1185">Reference proteome</keyword>
<dbReference type="PANTHER" id="PTHR21299">
    <property type="entry name" value="CYTIDYLATE KINASE/PANTOATE-BETA-ALANINE LIGASE"/>
    <property type="match status" value="1"/>
</dbReference>
<accession>F4QER0</accession>
<comment type="similarity">
    <text evidence="2">Belongs to the pantothenate synthetase family.</text>
</comment>
<keyword evidence="5 12" id="KW-0436">Ligase</keyword>
<evidence type="ECO:0000256" key="11">
    <source>
        <dbReference type="ARBA" id="ARBA00048258"/>
    </source>
</evidence>
<reference evidence="13" key="1">
    <citation type="journal article" date="2011" name="Genome Res.">
        <title>Phylogeny-wide analysis of social amoeba genomes highlights ancient origins for complex intercellular communication.</title>
        <authorList>
            <person name="Heidel A.J."/>
            <person name="Lawal H.M."/>
            <person name="Felder M."/>
            <person name="Schilde C."/>
            <person name="Helps N.R."/>
            <person name="Tunggal B."/>
            <person name="Rivero F."/>
            <person name="John U."/>
            <person name="Schleicher M."/>
            <person name="Eichinger L."/>
            <person name="Platzer M."/>
            <person name="Noegel A.A."/>
            <person name="Schaap P."/>
            <person name="Gloeckner G."/>
        </authorList>
    </citation>
    <scope>NUCLEOTIDE SEQUENCE [LARGE SCALE GENOMIC DNA]</scope>
    <source>
        <strain evidence="13">SH3</strain>
    </source>
</reference>
<dbReference type="STRING" id="1054147.F4QER0"/>
<evidence type="ECO:0000256" key="6">
    <source>
        <dbReference type="ARBA" id="ARBA00022655"/>
    </source>
</evidence>
<dbReference type="Gene3D" id="3.30.1300.10">
    <property type="entry name" value="Pantoate-beta-alanine ligase, C-terminal domain"/>
    <property type="match status" value="1"/>
</dbReference>
<dbReference type="InterPro" id="IPR042176">
    <property type="entry name" value="Pantoate_ligase_C"/>
</dbReference>
<dbReference type="AlphaFoldDB" id="F4QER0"/>
<evidence type="ECO:0000256" key="8">
    <source>
        <dbReference type="ARBA" id="ARBA00022840"/>
    </source>
</evidence>
<dbReference type="NCBIfam" id="TIGR00018">
    <property type="entry name" value="panC"/>
    <property type="match status" value="1"/>
</dbReference>
<name>F4QER0_CACFS</name>
<dbReference type="GO" id="GO:0005524">
    <property type="term" value="F:ATP binding"/>
    <property type="evidence" value="ECO:0007669"/>
    <property type="project" value="UniProtKB-KW"/>
</dbReference>
<dbReference type="Proteomes" id="UP000007797">
    <property type="component" value="Unassembled WGS sequence"/>
</dbReference>
<dbReference type="SUPFAM" id="SSF52374">
    <property type="entry name" value="Nucleotidylyl transferase"/>
    <property type="match status" value="1"/>
</dbReference>
<dbReference type="Pfam" id="PF02569">
    <property type="entry name" value="Pantoate_ligase"/>
    <property type="match status" value="1"/>
</dbReference>
<evidence type="ECO:0000256" key="7">
    <source>
        <dbReference type="ARBA" id="ARBA00022741"/>
    </source>
</evidence>
<evidence type="ECO:0000256" key="5">
    <source>
        <dbReference type="ARBA" id="ARBA00022598"/>
    </source>
</evidence>
<dbReference type="UniPathway" id="UPA00028">
    <property type="reaction ID" value="UER00005"/>
</dbReference>
<evidence type="ECO:0000313" key="12">
    <source>
        <dbReference type="EMBL" id="EGG13321.1"/>
    </source>
</evidence>
<dbReference type="Gene3D" id="3.40.50.620">
    <property type="entry name" value="HUPs"/>
    <property type="match status" value="1"/>
</dbReference>
<gene>
    <name evidence="12" type="primary">panC</name>
    <name evidence="12" type="ORF">DFA_11082</name>
</gene>
<dbReference type="PANTHER" id="PTHR21299:SF1">
    <property type="entry name" value="PANTOATE--BETA-ALANINE LIGASE"/>
    <property type="match status" value="1"/>
</dbReference>
<dbReference type="EC" id="6.3.2.1" evidence="3"/>
<evidence type="ECO:0000256" key="2">
    <source>
        <dbReference type="ARBA" id="ARBA00009256"/>
    </source>
</evidence>
<evidence type="ECO:0000256" key="1">
    <source>
        <dbReference type="ARBA" id="ARBA00004990"/>
    </source>
</evidence>
<comment type="catalytic activity">
    <reaction evidence="11">
        <text>(R)-pantoate + beta-alanine + ATP = (R)-pantothenate + AMP + diphosphate + H(+)</text>
        <dbReference type="Rhea" id="RHEA:10912"/>
        <dbReference type="ChEBI" id="CHEBI:15378"/>
        <dbReference type="ChEBI" id="CHEBI:15980"/>
        <dbReference type="ChEBI" id="CHEBI:29032"/>
        <dbReference type="ChEBI" id="CHEBI:30616"/>
        <dbReference type="ChEBI" id="CHEBI:33019"/>
        <dbReference type="ChEBI" id="CHEBI:57966"/>
        <dbReference type="ChEBI" id="CHEBI:456215"/>
        <dbReference type="EC" id="6.3.2.1"/>
    </reaction>
</comment>
<dbReference type="InterPro" id="IPR014729">
    <property type="entry name" value="Rossmann-like_a/b/a_fold"/>
</dbReference>
<dbReference type="KEGG" id="dfa:DFA_11082"/>
<keyword evidence="6" id="KW-0566">Pantothenate biosynthesis</keyword>
<dbReference type="InterPro" id="IPR003721">
    <property type="entry name" value="Pantoate_ligase"/>
</dbReference>
<evidence type="ECO:0000313" key="13">
    <source>
        <dbReference type="Proteomes" id="UP000007797"/>
    </source>
</evidence>
<evidence type="ECO:0000256" key="4">
    <source>
        <dbReference type="ARBA" id="ARBA00015647"/>
    </source>
</evidence>